<gene>
    <name evidence="6" type="ORF">CYMTET_9340</name>
</gene>
<accession>A0AAE0LF37</accession>
<evidence type="ECO:0000256" key="1">
    <source>
        <dbReference type="ARBA" id="ARBA00009176"/>
    </source>
</evidence>
<name>A0AAE0LF37_9CHLO</name>
<comment type="similarity">
    <text evidence="1">Belongs to the IUNH family.</text>
</comment>
<evidence type="ECO:0000256" key="3">
    <source>
        <dbReference type="ARBA" id="ARBA00023295"/>
    </source>
</evidence>
<dbReference type="InterPro" id="IPR023186">
    <property type="entry name" value="IUNH"/>
</dbReference>
<dbReference type="Pfam" id="PF01156">
    <property type="entry name" value="IU_nuc_hydro"/>
    <property type="match status" value="1"/>
</dbReference>
<dbReference type="GO" id="GO:0008477">
    <property type="term" value="F:purine nucleosidase activity"/>
    <property type="evidence" value="ECO:0007669"/>
    <property type="project" value="TreeGrafter"/>
</dbReference>
<reference evidence="6 7" key="1">
    <citation type="journal article" date="2015" name="Genome Biol. Evol.">
        <title>Comparative Genomics of a Bacterivorous Green Alga Reveals Evolutionary Causalities and Consequences of Phago-Mixotrophic Mode of Nutrition.</title>
        <authorList>
            <person name="Burns J.A."/>
            <person name="Paasch A."/>
            <person name="Narechania A."/>
            <person name="Kim E."/>
        </authorList>
    </citation>
    <scope>NUCLEOTIDE SEQUENCE [LARGE SCALE GENOMIC DNA]</scope>
    <source>
        <strain evidence="6 7">PLY_AMNH</strain>
    </source>
</reference>
<keyword evidence="7" id="KW-1185">Reference proteome</keyword>
<dbReference type="Proteomes" id="UP001190700">
    <property type="component" value="Unassembled WGS sequence"/>
</dbReference>
<comment type="caution">
    <text evidence="6">The sequence shown here is derived from an EMBL/GenBank/DDBJ whole genome shotgun (WGS) entry which is preliminary data.</text>
</comment>
<keyword evidence="3" id="KW-0326">Glycosidase</keyword>
<evidence type="ECO:0000256" key="2">
    <source>
        <dbReference type="ARBA" id="ARBA00022801"/>
    </source>
</evidence>
<dbReference type="InterPro" id="IPR036452">
    <property type="entry name" value="Ribo_hydro-like"/>
</dbReference>
<evidence type="ECO:0000313" key="6">
    <source>
        <dbReference type="EMBL" id="KAK3282933.1"/>
    </source>
</evidence>
<dbReference type="EMBL" id="LGRX02003093">
    <property type="protein sequence ID" value="KAK3282933.1"/>
    <property type="molecule type" value="Genomic_DNA"/>
</dbReference>
<feature type="domain" description="Inosine/uridine-preferring nucleoside hydrolase" evidence="5">
    <location>
        <begin position="318"/>
        <end position="559"/>
    </location>
</feature>
<evidence type="ECO:0000256" key="4">
    <source>
        <dbReference type="SAM" id="MobiDB-lite"/>
    </source>
</evidence>
<proteinExistence type="inferred from homology"/>
<keyword evidence="2" id="KW-0378">Hydrolase</keyword>
<dbReference type="AlphaFoldDB" id="A0AAE0LF37"/>
<dbReference type="PANTHER" id="PTHR12304">
    <property type="entry name" value="INOSINE-URIDINE PREFERRING NUCLEOSIDE HYDROLASE"/>
    <property type="match status" value="1"/>
</dbReference>
<protein>
    <recommendedName>
        <fullName evidence="5">Inosine/uridine-preferring nucleoside hydrolase domain-containing protein</fullName>
    </recommendedName>
</protein>
<feature type="region of interest" description="Disordered" evidence="4">
    <location>
        <begin position="52"/>
        <end position="136"/>
    </location>
</feature>
<evidence type="ECO:0000313" key="7">
    <source>
        <dbReference type="Proteomes" id="UP001190700"/>
    </source>
</evidence>
<organism evidence="6 7">
    <name type="scientific">Cymbomonas tetramitiformis</name>
    <dbReference type="NCBI Taxonomy" id="36881"/>
    <lineage>
        <taxon>Eukaryota</taxon>
        <taxon>Viridiplantae</taxon>
        <taxon>Chlorophyta</taxon>
        <taxon>Pyramimonadophyceae</taxon>
        <taxon>Pyramimonadales</taxon>
        <taxon>Pyramimonadaceae</taxon>
        <taxon>Cymbomonas</taxon>
    </lineage>
</organism>
<feature type="non-terminal residue" evidence="6">
    <location>
        <position position="560"/>
    </location>
</feature>
<dbReference type="SUPFAM" id="SSF53590">
    <property type="entry name" value="Nucleoside hydrolase"/>
    <property type="match status" value="1"/>
</dbReference>
<dbReference type="PANTHER" id="PTHR12304:SF59">
    <property type="entry name" value="INOSINE-URIDINE PREFERRING NUCLEOSIDE HYDROLASE FAMILY PROTEIN"/>
    <property type="match status" value="1"/>
</dbReference>
<evidence type="ECO:0000259" key="5">
    <source>
        <dbReference type="Pfam" id="PF01156"/>
    </source>
</evidence>
<dbReference type="GO" id="GO:0006152">
    <property type="term" value="P:purine nucleoside catabolic process"/>
    <property type="evidence" value="ECO:0007669"/>
    <property type="project" value="TreeGrafter"/>
</dbReference>
<dbReference type="GO" id="GO:0005829">
    <property type="term" value="C:cytosol"/>
    <property type="evidence" value="ECO:0007669"/>
    <property type="project" value="TreeGrafter"/>
</dbReference>
<sequence>MALVLFADGTFGRDLRLLKAKLASASAEASAPEEATRNFSRTAMTEAMAEPIAESSSQPMEEGAPPATVSATLSEMPPSQPGPSSETPKDDKAAETPATKYEPPEATAQLGGDSVMSEEGPEDEASDMPAMPALGGLSSTLGADVVPSPSAVPIQPAVFGLTPPPPGMTPGSLGTLTPGLTPGRATPPNSSLKLNSDVWTEEKERTIRTILTRHSWIERRGNGVNTRLFCTTCIAANVGGRWATVGSQRVRTSVGNEHTQAAVHERAVQILAQRQQPPSVPLPPAENTVQTVLARQAEAHAPDTQPILPLVSSLPRPLWLDCDPGHDDVMAMILAGYNPAVRLLGISTVAGNQTVEKTTDNALRVCQVAGLQDMRVVAGQARPLVRPGKVCAEIHGLSGLDGPTIPPAKRQRMDGKAVNVMFEAIVRAYREWCGGRVALVCTGALTNAAMLLRMYPEVCSMIEIVLMGGSMGPGNTGPVSEFNIQTDPEAAHVVLQSGAVVAPGLPFPPDRLPVTMVPLEVTHTALVTPEVLGRIRSATSTPFRNLLGDLLIYFRDTYRK</sequence>
<dbReference type="Gene3D" id="3.90.245.10">
    <property type="entry name" value="Ribonucleoside hydrolase-like"/>
    <property type="match status" value="1"/>
</dbReference>
<dbReference type="InterPro" id="IPR001910">
    <property type="entry name" value="Inosine/uridine_hydrolase_dom"/>
</dbReference>